<dbReference type="EMBL" id="FCOA02000005">
    <property type="protein sequence ID" value="SAK55415.1"/>
    <property type="molecule type" value="Genomic_DNA"/>
</dbReference>
<evidence type="ECO:0000313" key="3">
    <source>
        <dbReference type="Proteomes" id="UP000054851"/>
    </source>
</evidence>
<comment type="caution">
    <text evidence="2">The sequence shown here is derived from an EMBL/GenBank/DDBJ whole genome shotgun (WGS) entry which is preliminary data.</text>
</comment>
<feature type="signal peptide" evidence="1">
    <location>
        <begin position="1"/>
        <end position="29"/>
    </location>
</feature>
<dbReference type="AlphaFoldDB" id="A0A158ACI9"/>
<dbReference type="Pfam" id="PF13531">
    <property type="entry name" value="SBP_bac_11"/>
    <property type="match status" value="1"/>
</dbReference>
<name>A0A158ACI9_9BURK</name>
<keyword evidence="3" id="KW-1185">Reference proteome</keyword>
<proteinExistence type="predicted"/>
<accession>A0A158ACI9</accession>
<dbReference type="PANTHER" id="PTHR30632">
    <property type="entry name" value="MOLYBDATE-BINDING PERIPLASMIC PROTEIN"/>
    <property type="match status" value="1"/>
</dbReference>
<dbReference type="OrthoDB" id="8216219at2"/>
<dbReference type="SUPFAM" id="SSF53850">
    <property type="entry name" value="Periplasmic binding protein-like II"/>
    <property type="match status" value="1"/>
</dbReference>
<dbReference type="RefSeq" id="WP_061167430.1">
    <property type="nucleotide sequence ID" value="NZ_FCOA02000005.1"/>
</dbReference>
<feature type="chain" id="PRO_5007620551" evidence="1">
    <location>
        <begin position="30"/>
        <end position="271"/>
    </location>
</feature>
<dbReference type="InterPro" id="IPR050682">
    <property type="entry name" value="ModA/WtpA"/>
</dbReference>
<dbReference type="Gene3D" id="3.40.190.10">
    <property type="entry name" value="Periplasmic binding protein-like II"/>
    <property type="match status" value="2"/>
</dbReference>
<dbReference type="Proteomes" id="UP000054851">
    <property type="component" value="Unassembled WGS sequence"/>
</dbReference>
<keyword evidence="1" id="KW-0732">Signal</keyword>
<protein>
    <submittedName>
        <fullName evidence="2">Extracellular solute-binding protein</fullName>
    </submittedName>
</protein>
<evidence type="ECO:0000256" key="1">
    <source>
        <dbReference type="SAM" id="SignalP"/>
    </source>
</evidence>
<reference evidence="2" key="1">
    <citation type="submission" date="2016-01" db="EMBL/GenBank/DDBJ databases">
        <authorList>
            <person name="Peeters C."/>
        </authorList>
    </citation>
    <scope>NUCLEOTIDE SEQUENCE</scope>
    <source>
        <strain evidence="2">LMG 29322</strain>
    </source>
</reference>
<sequence>MAIETKKWAIRASILALACAAALSGTAHAEDIHVLATGALSAAFKQLVPAFERDTGNHLLISWGPSYGTSPDALPMRIKSGESMDVCFMIGAALDEQIKQGVFVPDTKTDIAESAVGVAVRAGIPKPDVSTPEKLKQALLSAKSVAFSEGASGTYITGTLFPKLGIAEQMKQKSVLIKGRELVGAALQRGDADLGLQQISELKAFKEIQFVGPLPRDVQKVSVISAAIAKNAQQAEAAKAFIGYLKSKNAVAIFDSTGLEQPQSQAQATAN</sequence>
<dbReference type="PANTHER" id="PTHR30632:SF11">
    <property type="entry name" value="BLR4797 PROTEIN"/>
    <property type="match status" value="1"/>
</dbReference>
<gene>
    <name evidence="2" type="ORF">AWB79_02186</name>
</gene>
<dbReference type="STRING" id="1777140.AWB79_02186"/>
<dbReference type="GO" id="GO:0030973">
    <property type="term" value="F:molybdate ion binding"/>
    <property type="evidence" value="ECO:0007669"/>
    <property type="project" value="TreeGrafter"/>
</dbReference>
<organism evidence="2 3">
    <name type="scientific">Caballeronia hypogeia</name>
    <dbReference type="NCBI Taxonomy" id="1777140"/>
    <lineage>
        <taxon>Bacteria</taxon>
        <taxon>Pseudomonadati</taxon>
        <taxon>Pseudomonadota</taxon>
        <taxon>Betaproteobacteria</taxon>
        <taxon>Burkholderiales</taxon>
        <taxon>Burkholderiaceae</taxon>
        <taxon>Caballeronia</taxon>
    </lineage>
</organism>
<evidence type="ECO:0000313" key="2">
    <source>
        <dbReference type="EMBL" id="SAK55415.1"/>
    </source>
</evidence>
<dbReference type="GO" id="GO:0015689">
    <property type="term" value="P:molybdate ion transport"/>
    <property type="evidence" value="ECO:0007669"/>
    <property type="project" value="TreeGrafter"/>
</dbReference>